<dbReference type="AlphaFoldDB" id="A0A088NBG7"/>
<gene>
    <name evidence="1" type="ORF">IM45_1248</name>
</gene>
<organism evidence="1 2">
    <name type="scientific">Candidatus Palibaumannia cicadellinicola</name>
    <dbReference type="NCBI Taxonomy" id="186490"/>
    <lineage>
        <taxon>Bacteria</taxon>
        <taxon>Pseudomonadati</taxon>
        <taxon>Pseudomonadota</taxon>
        <taxon>Gammaproteobacteria</taxon>
        <taxon>Candidatus Palibaumannia</taxon>
    </lineage>
</organism>
<dbReference type="KEGG" id="bcib:IM45_1248"/>
<dbReference type="Proteomes" id="UP000067325">
    <property type="component" value="Chromosome"/>
</dbReference>
<name>A0A088NBG7_9GAMM</name>
<protein>
    <submittedName>
        <fullName evidence="1">Uncharacterized protein</fullName>
    </submittedName>
</protein>
<accession>A0A088NBG7</accession>
<evidence type="ECO:0000313" key="1">
    <source>
        <dbReference type="EMBL" id="AIN47488.1"/>
    </source>
</evidence>
<reference evidence="1 2" key="1">
    <citation type="journal article" date="2014" name="MBio">
        <title>Differential genome evolution between companion symbionts in an insect-bacterial symbiosis.</title>
        <authorList>
            <person name="Bennett G.M."/>
            <person name="McCutcheon J.P."/>
            <person name="MacDonald B.R."/>
            <person name="Romanovicz D."/>
            <person name="Moran N.A."/>
        </authorList>
    </citation>
    <scope>NUCLEOTIDE SEQUENCE [LARGE SCALE GENOMIC DNA]</scope>
    <source>
        <strain evidence="1 2">BGSS</strain>
    </source>
</reference>
<proteinExistence type="predicted"/>
<dbReference type="EMBL" id="CP008985">
    <property type="protein sequence ID" value="AIN47488.1"/>
    <property type="molecule type" value="Genomic_DNA"/>
</dbReference>
<sequence length="46" mass="5053">MKLFMGKGGIPIVVGITDAKRLGYVTLCIIAYRDTSSLLRQSNKSH</sequence>
<evidence type="ECO:0000313" key="2">
    <source>
        <dbReference type="Proteomes" id="UP000067325"/>
    </source>
</evidence>